<feature type="domain" description="Zn(2)-C6 fungal-type" evidence="6">
    <location>
        <begin position="54"/>
        <end position="85"/>
    </location>
</feature>
<dbReference type="EMBL" id="JAULSO010000004">
    <property type="protein sequence ID" value="KAK3683921.1"/>
    <property type="molecule type" value="Genomic_DNA"/>
</dbReference>
<feature type="region of interest" description="Disordered" evidence="4">
    <location>
        <begin position="1"/>
        <end position="50"/>
    </location>
</feature>
<dbReference type="InterPro" id="IPR036864">
    <property type="entry name" value="Zn2-C6_fun-type_DNA-bd_sf"/>
</dbReference>
<dbReference type="PANTHER" id="PTHR31001">
    <property type="entry name" value="UNCHARACTERIZED TRANSCRIPTIONAL REGULATORY PROTEIN"/>
    <property type="match status" value="1"/>
</dbReference>
<evidence type="ECO:0000313" key="8">
    <source>
        <dbReference type="Proteomes" id="UP001270362"/>
    </source>
</evidence>
<dbReference type="SMART" id="SM00066">
    <property type="entry name" value="GAL4"/>
    <property type="match status" value="1"/>
</dbReference>
<evidence type="ECO:0000256" key="5">
    <source>
        <dbReference type="SAM" id="Phobius"/>
    </source>
</evidence>
<accession>A0AAE1C9C2</accession>
<sequence length="756" mass="84214">MSSSPCQPEPELHEPTSPRPKAASTDGDSCQAGETTEDSSLRPPPRKRRRTVISCTECHRRKQKCDRKLPCTNCVTRTKQGGCRYEAGAPTVKEPARGVSDGGAASPDVEEGIPTKVANFGYSQTGASTLGFLQRIDGVNPDEPLSKSGRDVVRHDDHVNMRERFKGLMRQLPARTYIDKLVDLFFVDFNWQYCPLDRDVFDRQLAEWYRLPFNQLSTGGPQSLPPDLRVFPGLLFQVLAISLLVLPDNPDPVYESLKYAGNMTFQDLAMDYSESGVAILSLLGKRQMTVTTVLAGFIRAAFLKYVALVTESWHAIGTAIRDAQEIGLHRDCFDPKPKGDDVESVLANQWEIQHRRKVWMNLVICDVQTGMVLGRPMTIEHNAMPATLPVDAVLPIDRSKSPPVARGEDDPPTPLTRLLWIYEITMLLREVVALEKEGPCPTDFSKVDKLREVMLDVEARTPPFFREKNPDTKFDRVPSCYWLPAGRGMFPHLFSFSMMALHRPYIFTRPTSRTEALKASLRMLTAQRMHFKKLQPYQYKMFSLFFGTFDAIVLMASIYILFPKEHPGLVKDALRHFQWAVERFQAMSEHNGLARAAMGVLQAIYLRLRRALHITPQAIKAMMQTPSVADAGPSSSLVDFSPRLSEDLNNAGSSTFPSSAAASDIFADTAAGMAQEDEAPACGGGGGFDWSIPSDFDWASLQPIYATGDLAYHDLTGVRDGHGHGGTAVPASQPWQFEGDFGTDSVWSLLNHYTPY</sequence>
<reference evidence="7" key="2">
    <citation type="submission" date="2023-06" db="EMBL/GenBank/DDBJ databases">
        <authorList>
            <consortium name="Lawrence Berkeley National Laboratory"/>
            <person name="Haridas S."/>
            <person name="Hensen N."/>
            <person name="Bonometti L."/>
            <person name="Westerberg I."/>
            <person name="Brannstrom I.O."/>
            <person name="Guillou S."/>
            <person name="Cros-Aarteil S."/>
            <person name="Calhoun S."/>
            <person name="Kuo A."/>
            <person name="Mondo S."/>
            <person name="Pangilinan J."/>
            <person name="Riley R."/>
            <person name="Labutti K."/>
            <person name="Andreopoulos B."/>
            <person name="Lipzen A."/>
            <person name="Chen C."/>
            <person name="Yanf M."/>
            <person name="Daum C."/>
            <person name="Ng V."/>
            <person name="Clum A."/>
            <person name="Steindorff A."/>
            <person name="Ohm R."/>
            <person name="Martin F."/>
            <person name="Silar P."/>
            <person name="Natvig D."/>
            <person name="Lalanne C."/>
            <person name="Gautier V."/>
            <person name="Ament-Velasquez S.L."/>
            <person name="Kruys A."/>
            <person name="Hutchinson M.I."/>
            <person name="Powell A.J."/>
            <person name="Barry K."/>
            <person name="Miller A.N."/>
            <person name="Grigoriev I.V."/>
            <person name="Debuchy R."/>
            <person name="Gladieux P."/>
            <person name="Thoren M.H."/>
            <person name="Johannesson H."/>
        </authorList>
    </citation>
    <scope>NUCLEOTIDE SEQUENCE</scope>
    <source>
        <strain evidence="7">CBS 314.62</strain>
    </source>
</reference>
<dbReference type="PROSITE" id="PS50048">
    <property type="entry name" value="ZN2_CY6_FUNGAL_2"/>
    <property type="match status" value="1"/>
</dbReference>
<dbReference type="Pfam" id="PF00172">
    <property type="entry name" value="Zn_clus"/>
    <property type="match status" value="1"/>
</dbReference>
<dbReference type="InterPro" id="IPR001138">
    <property type="entry name" value="Zn2Cys6_DnaBD"/>
</dbReference>
<evidence type="ECO:0000256" key="2">
    <source>
        <dbReference type="ARBA" id="ARBA00022723"/>
    </source>
</evidence>
<proteinExistence type="predicted"/>
<dbReference type="AlphaFoldDB" id="A0AAE1C9C2"/>
<dbReference type="CDD" id="cd12148">
    <property type="entry name" value="fungal_TF_MHR"/>
    <property type="match status" value="1"/>
</dbReference>
<evidence type="ECO:0000256" key="3">
    <source>
        <dbReference type="ARBA" id="ARBA00023242"/>
    </source>
</evidence>
<keyword evidence="5" id="KW-1133">Transmembrane helix</keyword>
<organism evidence="7 8">
    <name type="scientific">Podospora appendiculata</name>
    <dbReference type="NCBI Taxonomy" id="314037"/>
    <lineage>
        <taxon>Eukaryota</taxon>
        <taxon>Fungi</taxon>
        <taxon>Dikarya</taxon>
        <taxon>Ascomycota</taxon>
        <taxon>Pezizomycotina</taxon>
        <taxon>Sordariomycetes</taxon>
        <taxon>Sordariomycetidae</taxon>
        <taxon>Sordariales</taxon>
        <taxon>Podosporaceae</taxon>
        <taxon>Podospora</taxon>
    </lineage>
</organism>
<dbReference type="GO" id="GO:0006351">
    <property type="term" value="P:DNA-templated transcription"/>
    <property type="evidence" value="ECO:0007669"/>
    <property type="project" value="InterPro"/>
</dbReference>
<evidence type="ECO:0000256" key="1">
    <source>
        <dbReference type="ARBA" id="ARBA00004123"/>
    </source>
</evidence>
<dbReference type="CDD" id="cd00067">
    <property type="entry name" value="GAL4"/>
    <property type="match status" value="1"/>
</dbReference>
<evidence type="ECO:0000256" key="4">
    <source>
        <dbReference type="SAM" id="MobiDB-lite"/>
    </source>
</evidence>
<dbReference type="GO" id="GO:0005634">
    <property type="term" value="C:nucleus"/>
    <property type="evidence" value="ECO:0007669"/>
    <property type="project" value="UniProtKB-SubCell"/>
</dbReference>
<reference evidence="7" key="1">
    <citation type="journal article" date="2023" name="Mol. Phylogenet. Evol.">
        <title>Genome-scale phylogeny and comparative genomics of the fungal order Sordariales.</title>
        <authorList>
            <person name="Hensen N."/>
            <person name="Bonometti L."/>
            <person name="Westerberg I."/>
            <person name="Brannstrom I.O."/>
            <person name="Guillou S."/>
            <person name="Cros-Aarteil S."/>
            <person name="Calhoun S."/>
            <person name="Haridas S."/>
            <person name="Kuo A."/>
            <person name="Mondo S."/>
            <person name="Pangilinan J."/>
            <person name="Riley R."/>
            <person name="LaButti K."/>
            <person name="Andreopoulos B."/>
            <person name="Lipzen A."/>
            <person name="Chen C."/>
            <person name="Yan M."/>
            <person name="Daum C."/>
            <person name="Ng V."/>
            <person name="Clum A."/>
            <person name="Steindorff A."/>
            <person name="Ohm R.A."/>
            <person name="Martin F."/>
            <person name="Silar P."/>
            <person name="Natvig D.O."/>
            <person name="Lalanne C."/>
            <person name="Gautier V."/>
            <person name="Ament-Velasquez S.L."/>
            <person name="Kruys A."/>
            <person name="Hutchinson M.I."/>
            <person name="Powell A.J."/>
            <person name="Barry K."/>
            <person name="Miller A.N."/>
            <person name="Grigoriev I.V."/>
            <person name="Debuchy R."/>
            <person name="Gladieux P."/>
            <person name="Hiltunen Thoren M."/>
            <person name="Johannesson H."/>
        </authorList>
    </citation>
    <scope>NUCLEOTIDE SEQUENCE</scope>
    <source>
        <strain evidence="7">CBS 314.62</strain>
    </source>
</reference>
<keyword evidence="5" id="KW-0472">Membrane</keyword>
<dbReference type="InterPro" id="IPR050613">
    <property type="entry name" value="Sec_Metabolite_Reg"/>
</dbReference>
<gene>
    <name evidence="7" type="ORF">B0T22DRAFT_431597</name>
</gene>
<dbReference type="SUPFAM" id="SSF57701">
    <property type="entry name" value="Zn2/Cys6 DNA-binding domain"/>
    <property type="match status" value="1"/>
</dbReference>
<keyword evidence="8" id="KW-1185">Reference proteome</keyword>
<dbReference type="Gene3D" id="4.10.240.10">
    <property type="entry name" value="Zn(2)-C6 fungal-type DNA-binding domain"/>
    <property type="match status" value="1"/>
</dbReference>
<keyword evidence="3" id="KW-0539">Nucleus</keyword>
<dbReference type="SMART" id="SM00906">
    <property type="entry name" value="Fungal_trans"/>
    <property type="match status" value="1"/>
</dbReference>
<comment type="caution">
    <text evidence="7">The sequence shown here is derived from an EMBL/GenBank/DDBJ whole genome shotgun (WGS) entry which is preliminary data.</text>
</comment>
<keyword evidence="2" id="KW-0479">Metal-binding</keyword>
<dbReference type="GO" id="GO:0000981">
    <property type="term" value="F:DNA-binding transcription factor activity, RNA polymerase II-specific"/>
    <property type="evidence" value="ECO:0007669"/>
    <property type="project" value="InterPro"/>
</dbReference>
<evidence type="ECO:0000259" key="6">
    <source>
        <dbReference type="PROSITE" id="PS50048"/>
    </source>
</evidence>
<evidence type="ECO:0000313" key="7">
    <source>
        <dbReference type="EMBL" id="KAK3683921.1"/>
    </source>
</evidence>
<dbReference type="Pfam" id="PF04082">
    <property type="entry name" value="Fungal_trans"/>
    <property type="match status" value="1"/>
</dbReference>
<dbReference type="PROSITE" id="PS00463">
    <property type="entry name" value="ZN2_CY6_FUNGAL_1"/>
    <property type="match status" value="1"/>
</dbReference>
<dbReference type="Proteomes" id="UP001270362">
    <property type="component" value="Unassembled WGS sequence"/>
</dbReference>
<dbReference type="InterPro" id="IPR007219">
    <property type="entry name" value="XnlR_reg_dom"/>
</dbReference>
<dbReference type="GO" id="GO:0003677">
    <property type="term" value="F:DNA binding"/>
    <property type="evidence" value="ECO:0007669"/>
    <property type="project" value="InterPro"/>
</dbReference>
<comment type="subcellular location">
    <subcellularLocation>
        <location evidence="1">Nucleus</location>
    </subcellularLocation>
</comment>
<protein>
    <submittedName>
        <fullName evidence="7">Fungal-specific transcription factor domain-containing protein</fullName>
    </submittedName>
</protein>
<dbReference type="PANTHER" id="PTHR31001:SF87">
    <property type="entry name" value="COL-21"/>
    <property type="match status" value="1"/>
</dbReference>
<dbReference type="GO" id="GO:0008270">
    <property type="term" value="F:zinc ion binding"/>
    <property type="evidence" value="ECO:0007669"/>
    <property type="project" value="InterPro"/>
</dbReference>
<keyword evidence="5" id="KW-0812">Transmembrane</keyword>
<name>A0AAE1C9C2_9PEZI</name>
<feature type="transmembrane region" description="Helical" evidence="5">
    <location>
        <begin position="541"/>
        <end position="562"/>
    </location>
</feature>